<dbReference type="InterPro" id="IPR040783">
    <property type="entry name" value="VLRF1"/>
</dbReference>
<evidence type="ECO:0000259" key="1">
    <source>
        <dbReference type="Pfam" id="PF18859"/>
    </source>
</evidence>
<dbReference type="EMBL" id="VDFR01000245">
    <property type="protein sequence ID" value="TNC26602.1"/>
    <property type="molecule type" value="Genomic_DNA"/>
</dbReference>
<accession>A0A5C4M1Q5</accession>
<feature type="domain" description="Actinobacteria/chloroflexi VLRF1 release factor" evidence="1">
    <location>
        <begin position="61"/>
        <end position="187"/>
    </location>
</feature>
<reference evidence="2 4" key="1">
    <citation type="submission" date="2019-05" db="EMBL/GenBank/DDBJ databases">
        <title>Mumia sp. nov., isolated from the intestinal contents of plateau pika (Ochotona curzoniae) in the Qinghai-Tibet plateau of China.</title>
        <authorList>
            <person name="Tian Z."/>
        </authorList>
    </citation>
    <scope>NUCLEOTIDE SEQUENCE [LARGE SCALE GENOMIC DNA]</scope>
    <source>
        <strain evidence="4">527</strain>
        <strain evidence="2">Z527</strain>
    </source>
</reference>
<dbReference type="Pfam" id="PF18859">
    <property type="entry name" value="acVLRF1"/>
    <property type="match status" value="1"/>
</dbReference>
<dbReference type="RefSeq" id="WP_139106685.1">
    <property type="nucleotide sequence ID" value="NZ_VDFR01000110.1"/>
</dbReference>
<dbReference type="Gene3D" id="3.30.420.60">
    <property type="entry name" value="eRF1 domain 2"/>
    <property type="match status" value="1"/>
</dbReference>
<proteinExistence type="predicted"/>
<protein>
    <recommendedName>
        <fullName evidence="1">Actinobacteria/chloroflexi VLRF1 release factor domain-containing protein</fullName>
    </recommendedName>
</protein>
<evidence type="ECO:0000313" key="3">
    <source>
        <dbReference type="EMBL" id="TNC40362.1"/>
    </source>
</evidence>
<name>A0A5C4M1Q5_9ACTN</name>
<gene>
    <name evidence="3" type="ORF">FHE65_23405</name>
    <name evidence="2" type="ORF">FHE65_34520</name>
</gene>
<dbReference type="OrthoDB" id="3728778at2"/>
<evidence type="ECO:0000313" key="2">
    <source>
        <dbReference type="EMBL" id="TNC26602.1"/>
    </source>
</evidence>
<dbReference type="Proteomes" id="UP000306740">
    <property type="component" value="Unassembled WGS sequence"/>
</dbReference>
<dbReference type="InterPro" id="IPR042226">
    <property type="entry name" value="eFR1_2_sf"/>
</dbReference>
<organism evidence="2 4">
    <name type="scientific">Mumia zhuanghuii</name>
    <dbReference type="NCBI Taxonomy" id="2585211"/>
    <lineage>
        <taxon>Bacteria</taxon>
        <taxon>Bacillati</taxon>
        <taxon>Actinomycetota</taxon>
        <taxon>Actinomycetes</taxon>
        <taxon>Propionibacteriales</taxon>
        <taxon>Nocardioidaceae</taxon>
        <taxon>Mumia</taxon>
    </lineage>
</organism>
<dbReference type="NCBIfam" id="NF041024">
    <property type="entry name" value="acVLRF1_NCBI"/>
    <property type="match status" value="1"/>
</dbReference>
<evidence type="ECO:0000313" key="4">
    <source>
        <dbReference type="Proteomes" id="UP000306740"/>
    </source>
</evidence>
<dbReference type="SUPFAM" id="SSF53137">
    <property type="entry name" value="Translational machinery components"/>
    <property type="match status" value="1"/>
</dbReference>
<dbReference type="AlphaFoldDB" id="A0A5C4M1Q5"/>
<sequence length="192" mass="20836">MVEPAETTRAVLVAYERLPGWIERFSARHGEPLVVRDGSAVTLTAPDGAVASYEDGVPPSEFGIVLVRRGGYTVGHVVDGRLGAHKSGTRYVQGQTKAGGWSQQRYARRRANQADALVERCAEEVARLVPAGSLVFGGGDRPLLGQVLEALPHGHRLTLAPRWLPVKEPRFVALERSVQDARAYEVHLNALA</sequence>
<comment type="caution">
    <text evidence="2">The sequence shown here is derived from an EMBL/GenBank/DDBJ whole genome shotgun (WGS) entry which is preliminary data.</text>
</comment>
<dbReference type="EMBL" id="VDFR01000110">
    <property type="protein sequence ID" value="TNC40362.1"/>
    <property type="molecule type" value="Genomic_DNA"/>
</dbReference>